<organism evidence="2 3">
    <name type="scientific">Humidesulfovibrio mexicanus</name>
    <dbReference type="NCBI Taxonomy" id="147047"/>
    <lineage>
        <taxon>Bacteria</taxon>
        <taxon>Pseudomonadati</taxon>
        <taxon>Thermodesulfobacteriota</taxon>
        <taxon>Desulfovibrionia</taxon>
        <taxon>Desulfovibrionales</taxon>
        <taxon>Desulfovibrionaceae</taxon>
        <taxon>Humidesulfovibrio</taxon>
    </lineage>
</organism>
<dbReference type="Pfam" id="PF04028">
    <property type="entry name" value="DUF374"/>
    <property type="match status" value="1"/>
</dbReference>
<sequence length="214" mass="23441">MRISPSLISPALTLLYRAWIASLRFEDGGALGVIKNPADAGRPVLLAIWHSELFTLTGYGMTKLDGRLATVVSDSRDGEIIAQVLTSIGYGTARGSSTRGGLKAIIALKRHMDQGRIGVITVDGPRGPRHKAKDGAVYLAHKTGALLVPVRCRPARKHVFQRSWDRFELPMPFSRCPVFFGPPLEFEGDRPDADLLVSGRRRLEQALHDTLPPI</sequence>
<dbReference type="Proteomes" id="UP000198324">
    <property type="component" value="Unassembled WGS sequence"/>
</dbReference>
<evidence type="ECO:0000259" key="1">
    <source>
        <dbReference type="Pfam" id="PF04028"/>
    </source>
</evidence>
<reference evidence="2 3" key="1">
    <citation type="submission" date="2017-06" db="EMBL/GenBank/DDBJ databases">
        <authorList>
            <person name="Kim H.J."/>
            <person name="Triplett B.A."/>
        </authorList>
    </citation>
    <scope>NUCLEOTIDE SEQUENCE [LARGE SCALE GENOMIC DNA]</scope>
    <source>
        <strain evidence="2 3">DSM 13116</strain>
    </source>
</reference>
<dbReference type="RefSeq" id="WP_089270844.1">
    <property type="nucleotide sequence ID" value="NZ_FZOC01000001.1"/>
</dbReference>
<dbReference type="AlphaFoldDB" id="A0A238XJQ1"/>
<accession>A0A238XJQ1</accession>
<evidence type="ECO:0000313" key="2">
    <source>
        <dbReference type="EMBL" id="SNR59225.1"/>
    </source>
</evidence>
<dbReference type="CDD" id="cd07983">
    <property type="entry name" value="LPLAT_DUF374-like"/>
    <property type="match status" value="1"/>
</dbReference>
<gene>
    <name evidence="2" type="ORF">SAMN04488503_0213</name>
</gene>
<evidence type="ECO:0000313" key="3">
    <source>
        <dbReference type="Proteomes" id="UP000198324"/>
    </source>
</evidence>
<name>A0A238XJQ1_9BACT</name>
<dbReference type="OrthoDB" id="9810508at2"/>
<feature type="domain" description="DUF374" evidence="1">
    <location>
        <begin position="66"/>
        <end position="129"/>
    </location>
</feature>
<dbReference type="InterPro" id="IPR007172">
    <property type="entry name" value="DUF374"/>
</dbReference>
<keyword evidence="3" id="KW-1185">Reference proteome</keyword>
<proteinExistence type="predicted"/>
<dbReference type="EMBL" id="FZOC01000001">
    <property type="protein sequence ID" value="SNR59225.1"/>
    <property type="molecule type" value="Genomic_DNA"/>
</dbReference>
<protein>
    <recommendedName>
        <fullName evidence="1">DUF374 domain-containing protein</fullName>
    </recommendedName>
</protein>